<dbReference type="InterPro" id="IPR055278">
    <property type="entry name" value="CDC48c"/>
</dbReference>
<feature type="region of interest" description="Disordered" evidence="1">
    <location>
        <begin position="247"/>
        <end position="273"/>
    </location>
</feature>
<dbReference type="Gene3D" id="3.40.50.300">
    <property type="entry name" value="P-loop containing nucleotide triphosphate hydrolases"/>
    <property type="match status" value="1"/>
</dbReference>
<dbReference type="PANTHER" id="PTHR48470">
    <property type="entry name" value="CELL DIVISION CONTROL PROTEIN 48 C ISOFORM 1"/>
    <property type="match status" value="1"/>
</dbReference>
<feature type="compositionally biased region" description="Basic and acidic residues" evidence="1">
    <location>
        <begin position="259"/>
        <end position="273"/>
    </location>
</feature>
<keyword evidence="4" id="KW-1185">Reference proteome</keyword>
<dbReference type="Proteomes" id="UP001562425">
    <property type="component" value="Unassembled WGS sequence"/>
</dbReference>
<evidence type="ECO:0000313" key="4">
    <source>
        <dbReference type="Proteomes" id="UP001562425"/>
    </source>
</evidence>
<protein>
    <recommendedName>
        <fullName evidence="2">ATPase AAA-type core domain-containing protein</fullName>
    </recommendedName>
</protein>
<evidence type="ECO:0000256" key="1">
    <source>
        <dbReference type="SAM" id="MobiDB-lite"/>
    </source>
</evidence>
<feature type="domain" description="ATPase AAA-type core" evidence="2">
    <location>
        <begin position="110"/>
        <end position="168"/>
    </location>
</feature>
<dbReference type="Pfam" id="PF00004">
    <property type="entry name" value="AAA"/>
    <property type="match status" value="1"/>
</dbReference>
<accession>A0ABD1CP46</accession>
<dbReference type="InterPro" id="IPR003959">
    <property type="entry name" value="ATPase_AAA_core"/>
</dbReference>
<comment type="caution">
    <text evidence="3">The sequence shown here is derived from an EMBL/GenBank/DDBJ whole genome shotgun (WGS) entry which is preliminary data.</text>
</comment>
<organism evidence="3 4">
    <name type="scientific">Culex pipiens pipiens</name>
    <name type="common">Northern house mosquito</name>
    <dbReference type="NCBI Taxonomy" id="38569"/>
    <lineage>
        <taxon>Eukaryota</taxon>
        <taxon>Metazoa</taxon>
        <taxon>Ecdysozoa</taxon>
        <taxon>Arthropoda</taxon>
        <taxon>Hexapoda</taxon>
        <taxon>Insecta</taxon>
        <taxon>Pterygota</taxon>
        <taxon>Neoptera</taxon>
        <taxon>Endopterygota</taxon>
        <taxon>Diptera</taxon>
        <taxon>Nematocera</taxon>
        <taxon>Culicoidea</taxon>
        <taxon>Culicidae</taxon>
        <taxon>Culicinae</taxon>
        <taxon>Culicini</taxon>
        <taxon>Culex</taxon>
        <taxon>Culex</taxon>
    </lineage>
</organism>
<proteinExistence type="predicted"/>
<dbReference type="AlphaFoldDB" id="A0ABD1CP46"/>
<gene>
    <name evidence="3" type="ORF">pipiens_015871</name>
</gene>
<dbReference type="SUPFAM" id="SSF52540">
    <property type="entry name" value="P-loop containing nucleoside triphosphate hydrolases"/>
    <property type="match status" value="1"/>
</dbReference>
<dbReference type="EMBL" id="JBEHCU010010583">
    <property type="protein sequence ID" value="KAL1378015.1"/>
    <property type="molecule type" value="Genomic_DNA"/>
</dbReference>
<evidence type="ECO:0000313" key="3">
    <source>
        <dbReference type="EMBL" id="KAL1378015.1"/>
    </source>
</evidence>
<name>A0ABD1CP46_CULPP</name>
<dbReference type="PANTHER" id="PTHR48470:SF1">
    <property type="entry name" value="CELL DIVISION CONTROL PROTEIN 48 C ISOFORM 1"/>
    <property type="match status" value="1"/>
</dbReference>
<evidence type="ECO:0000259" key="2">
    <source>
        <dbReference type="Pfam" id="PF00004"/>
    </source>
</evidence>
<sequence>MDYDENANLALGYVAAVTTAIKRMLTERERQQLLVERRKTDQDRLKQLAKKVVVDDKVMKRTNMPTPPKHNPSLPARTRVPELAVEYYTVLRAQAKGATNLVAGVSSKSEQRIQDIQEVFNQATVLSPCLLFFDDINAISANRVTAQKDMERQIVAQLLCSLDGLCESKKVTRCSSSVLPTGGMRSTRPCVAPVALNRKSGSKLRSAKRALRIWKSPNSRRPSTTTNSPVTSEQLCWRWSPARPRTLTATASTGPKQRIKPECNKDGKAGAGRDKSAFIQTSGIFSEGLAKRSRYEKMNNSSREPGEAMRRPVLRSEIKVDPEEERKRICDLFGEPDEEEGLLSSEGVKKYDANMPVKLDNLDYKIKPNAAGLLKVEVKVELLKQEPELSTAR</sequence>
<reference evidence="3 4" key="1">
    <citation type="submission" date="2024-05" db="EMBL/GenBank/DDBJ databases">
        <title>Culex pipiens pipiens assembly and annotation.</title>
        <authorList>
            <person name="Alout H."/>
            <person name="Durand T."/>
        </authorList>
    </citation>
    <scope>NUCLEOTIDE SEQUENCE [LARGE SCALE GENOMIC DNA]</scope>
    <source>
        <strain evidence="3">HA-2024</strain>
        <tissue evidence="3">Whole body</tissue>
    </source>
</reference>
<dbReference type="InterPro" id="IPR027417">
    <property type="entry name" value="P-loop_NTPase"/>
</dbReference>